<comment type="caution">
    <text evidence="2">The sequence shown here is derived from an EMBL/GenBank/DDBJ whole genome shotgun (WGS) entry which is preliminary data.</text>
</comment>
<feature type="region of interest" description="Disordered" evidence="1">
    <location>
        <begin position="1"/>
        <end position="31"/>
    </location>
</feature>
<proteinExistence type="predicted"/>
<organism evidence="2 3">
    <name type="scientific">Streptomyces composti</name>
    <dbReference type="NCBI Taxonomy" id="2720025"/>
    <lineage>
        <taxon>Bacteria</taxon>
        <taxon>Bacillati</taxon>
        <taxon>Actinomycetota</taxon>
        <taxon>Actinomycetes</taxon>
        <taxon>Kitasatosporales</taxon>
        <taxon>Streptomycetaceae</taxon>
        <taxon>Streptomyces</taxon>
    </lineage>
</organism>
<protein>
    <recommendedName>
        <fullName evidence="4">Integrase</fullName>
    </recommendedName>
</protein>
<gene>
    <name evidence="2" type="ORF">HCJ93_22165</name>
</gene>
<evidence type="ECO:0008006" key="4">
    <source>
        <dbReference type="Google" id="ProtNLM"/>
    </source>
</evidence>
<dbReference type="EMBL" id="JAATEM010000028">
    <property type="protein sequence ID" value="NJP52692.1"/>
    <property type="molecule type" value="Genomic_DNA"/>
</dbReference>
<evidence type="ECO:0000256" key="1">
    <source>
        <dbReference type="SAM" id="MobiDB-lite"/>
    </source>
</evidence>
<keyword evidence="3" id="KW-1185">Reference proteome</keyword>
<name>A0ABX1ABS8_9ACTN</name>
<sequence length="84" mass="9648">MTPEQRSTKARAAAYARWAKEDDPSKATQSARDAFLERFEKQVDPEGRLTPQERSRRAKAARRAYFQTLALKSSMKRRAQDSST</sequence>
<accession>A0ABX1ABS8</accession>
<feature type="region of interest" description="Disordered" evidence="1">
    <location>
        <begin position="42"/>
        <end position="61"/>
    </location>
</feature>
<feature type="compositionally biased region" description="Basic and acidic residues" evidence="1">
    <location>
        <begin position="42"/>
        <end position="55"/>
    </location>
</feature>
<dbReference type="RefSeq" id="WP_167997537.1">
    <property type="nucleotide sequence ID" value="NZ_JAATEM010000028.1"/>
</dbReference>
<dbReference type="Proteomes" id="UP000730591">
    <property type="component" value="Unassembled WGS sequence"/>
</dbReference>
<evidence type="ECO:0000313" key="2">
    <source>
        <dbReference type="EMBL" id="NJP52692.1"/>
    </source>
</evidence>
<reference evidence="2 3" key="1">
    <citation type="submission" date="2020-03" db="EMBL/GenBank/DDBJ databases">
        <title>WGS of actinomycetes isolated from Thailand.</title>
        <authorList>
            <person name="Thawai C."/>
        </authorList>
    </citation>
    <scope>NUCLEOTIDE SEQUENCE [LARGE SCALE GENOMIC DNA]</scope>
    <source>
        <strain evidence="2 3">SBST2-5</strain>
    </source>
</reference>
<evidence type="ECO:0000313" key="3">
    <source>
        <dbReference type="Proteomes" id="UP000730591"/>
    </source>
</evidence>